<name>A0AC35F5C2_9BILA</name>
<sequence length="103" mass="11768">MESAASSPKIAAADIDNPVIQQPKKPNSTVINTLFSIAACSSKIDEIKMCQKELENQKQIINENFIFQRKCQQMAYDLEAERKTHAEELRLINQFFFGKLLHP</sequence>
<dbReference type="Proteomes" id="UP000887580">
    <property type="component" value="Unplaced"/>
</dbReference>
<organism evidence="1 2">
    <name type="scientific">Panagrolaimus sp. PS1159</name>
    <dbReference type="NCBI Taxonomy" id="55785"/>
    <lineage>
        <taxon>Eukaryota</taxon>
        <taxon>Metazoa</taxon>
        <taxon>Ecdysozoa</taxon>
        <taxon>Nematoda</taxon>
        <taxon>Chromadorea</taxon>
        <taxon>Rhabditida</taxon>
        <taxon>Tylenchina</taxon>
        <taxon>Panagrolaimomorpha</taxon>
        <taxon>Panagrolaimoidea</taxon>
        <taxon>Panagrolaimidae</taxon>
        <taxon>Panagrolaimus</taxon>
    </lineage>
</organism>
<evidence type="ECO:0000313" key="2">
    <source>
        <dbReference type="WBParaSite" id="PS1159_v2.g13972.t1"/>
    </source>
</evidence>
<accession>A0AC35F5C2</accession>
<reference evidence="2" key="1">
    <citation type="submission" date="2022-11" db="UniProtKB">
        <authorList>
            <consortium name="WormBaseParasite"/>
        </authorList>
    </citation>
    <scope>IDENTIFICATION</scope>
</reference>
<protein>
    <submittedName>
        <fullName evidence="2">Uncharacterized protein</fullName>
    </submittedName>
</protein>
<proteinExistence type="predicted"/>
<dbReference type="WBParaSite" id="PS1159_v2.g13972.t1">
    <property type="protein sequence ID" value="PS1159_v2.g13972.t1"/>
    <property type="gene ID" value="PS1159_v2.g13972"/>
</dbReference>
<evidence type="ECO:0000313" key="1">
    <source>
        <dbReference type="Proteomes" id="UP000887580"/>
    </source>
</evidence>